<dbReference type="PROSITE" id="PS51379">
    <property type="entry name" value="4FE4S_FER_2"/>
    <property type="match status" value="2"/>
</dbReference>
<dbReference type="PANTHER" id="PTHR30176">
    <property type="entry name" value="FERREDOXIN-TYPE PROTEIN NAPH"/>
    <property type="match status" value="1"/>
</dbReference>
<evidence type="ECO:0000313" key="9">
    <source>
        <dbReference type="EMBL" id="SFQ25987.1"/>
    </source>
</evidence>
<feature type="transmembrane region" description="Helical" evidence="7">
    <location>
        <begin position="12"/>
        <end position="31"/>
    </location>
</feature>
<dbReference type="InterPro" id="IPR017900">
    <property type="entry name" value="4Fe4S_Fe_S_CS"/>
</dbReference>
<accession>A0A1I5X2S5</accession>
<organism evidence="9 10">
    <name type="scientific">Butyrivibrio proteoclasticus</name>
    <dbReference type="NCBI Taxonomy" id="43305"/>
    <lineage>
        <taxon>Bacteria</taxon>
        <taxon>Bacillati</taxon>
        <taxon>Bacillota</taxon>
        <taxon>Clostridia</taxon>
        <taxon>Lachnospirales</taxon>
        <taxon>Lachnospiraceae</taxon>
        <taxon>Butyrivibrio</taxon>
    </lineage>
</organism>
<dbReference type="GO" id="GO:0051539">
    <property type="term" value="F:4 iron, 4 sulfur cluster binding"/>
    <property type="evidence" value="ECO:0007669"/>
    <property type="project" value="UniProtKB-KW"/>
</dbReference>
<keyword evidence="7" id="KW-0812">Transmembrane</keyword>
<dbReference type="PANTHER" id="PTHR30176:SF3">
    <property type="entry name" value="FERREDOXIN-TYPE PROTEIN NAPH"/>
    <property type="match status" value="1"/>
</dbReference>
<keyword evidence="7" id="KW-1133">Transmembrane helix</keyword>
<evidence type="ECO:0000256" key="1">
    <source>
        <dbReference type="ARBA" id="ARBA00022448"/>
    </source>
</evidence>
<sequence length="243" mass="27630">MKRQTIRRTIIFISFLLFPITAWYFSPYLIIMAASEHIMNGSFIVFMSLLIFSVFFGRAFCGYLCPAGGLQECVARCNDKSAKQGWRNKIKYVIWILWISAIVVTFILGKNHVTIDPFFMTDHGISVTEIHNYIIYYGVLLILVLPSLIHGRRATCHYLCWMAPFMVIGSCIGRFLHVPQLHVEASAADCISCNRCSRACPMGLDVAHMAKEGSNSKCTECILCGACVDECPKKVLKYCWRWK</sequence>
<dbReference type="Gene3D" id="3.30.70.20">
    <property type="match status" value="1"/>
</dbReference>
<proteinExistence type="predicted"/>
<keyword evidence="7" id="KW-0472">Membrane</keyword>
<keyword evidence="10" id="KW-1185">Reference proteome</keyword>
<feature type="transmembrane region" description="Helical" evidence="7">
    <location>
        <begin position="92"/>
        <end position="110"/>
    </location>
</feature>
<evidence type="ECO:0000256" key="6">
    <source>
        <dbReference type="ARBA" id="ARBA00023014"/>
    </source>
</evidence>
<dbReference type="InterPro" id="IPR051684">
    <property type="entry name" value="Electron_Trans/Redox"/>
</dbReference>
<keyword evidence="4" id="KW-0249">Electron transport</keyword>
<dbReference type="GO" id="GO:0046872">
    <property type="term" value="F:metal ion binding"/>
    <property type="evidence" value="ECO:0007669"/>
    <property type="project" value="UniProtKB-KW"/>
</dbReference>
<gene>
    <name evidence="9" type="ORF">SAMN04487928_12743</name>
</gene>
<dbReference type="AlphaFoldDB" id="A0A1I5X2S5"/>
<evidence type="ECO:0000256" key="5">
    <source>
        <dbReference type="ARBA" id="ARBA00023004"/>
    </source>
</evidence>
<dbReference type="Pfam" id="PF12801">
    <property type="entry name" value="Fer4_5"/>
    <property type="match status" value="1"/>
</dbReference>
<dbReference type="Proteomes" id="UP000182624">
    <property type="component" value="Unassembled WGS sequence"/>
</dbReference>
<keyword evidence="2" id="KW-0004">4Fe-4S</keyword>
<feature type="domain" description="4Fe-4S ferredoxin-type" evidence="8">
    <location>
        <begin position="219"/>
        <end position="241"/>
    </location>
</feature>
<reference evidence="10" key="1">
    <citation type="submission" date="2016-10" db="EMBL/GenBank/DDBJ databases">
        <authorList>
            <person name="Varghese N."/>
            <person name="Submissions S."/>
        </authorList>
    </citation>
    <scope>NUCLEOTIDE SEQUENCE [LARGE SCALE GENOMIC DNA]</scope>
    <source>
        <strain evidence="10">P18</strain>
    </source>
</reference>
<feature type="transmembrane region" description="Helical" evidence="7">
    <location>
        <begin position="156"/>
        <end position="176"/>
    </location>
</feature>
<dbReference type="Pfam" id="PF13237">
    <property type="entry name" value="Fer4_10"/>
    <property type="match status" value="1"/>
</dbReference>
<dbReference type="EMBL" id="FOXO01000027">
    <property type="protein sequence ID" value="SFQ25987.1"/>
    <property type="molecule type" value="Genomic_DNA"/>
</dbReference>
<evidence type="ECO:0000256" key="2">
    <source>
        <dbReference type="ARBA" id="ARBA00022485"/>
    </source>
</evidence>
<dbReference type="GO" id="GO:0005886">
    <property type="term" value="C:plasma membrane"/>
    <property type="evidence" value="ECO:0007669"/>
    <property type="project" value="TreeGrafter"/>
</dbReference>
<protein>
    <submittedName>
        <fullName evidence="9">4Fe-4S binding domain-containing protein</fullName>
    </submittedName>
</protein>
<dbReference type="RefSeq" id="WP_074890631.1">
    <property type="nucleotide sequence ID" value="NZ_FOXO01000027.1"/>
</dbReference>
<keyword evidence="5" id="KW-0408">Iron</keyword>
<evidence type="ECO:0000256" key="3">
    <source>
        <dbReference type="ARBA" id="ARBA00022723"/>
    </source>
</evidence>
<keyword evidence="6" id="KW-0411">Iron-sulfur</keyword>
<feature type="domain" description="4Fe-4S ferredoxin-type" evidence="8">
    <location>
        <begin position="181"/>
        <end position="212"/>
    </location>
</feature>
<name>A0A1I5X2S5_9FIRM</name>
<feature type="transmembrane region" description="Helical" evidence="7">
    <location>
        <begin position="130"/>
        <end position="149"/>
    </location>
</feature>
<evidence type="ECO:0000259" key="8">
    <source>
        <dbReference type="PROSITE" id="PS51379"/>
    </source>
</evidence>
<evidence type="ECO:0000313" key="10">
    <source>
        <dbReference type="Proteomes" id="UP000182624"/>
    </source>
</evidence>
<dbReference type="OrthoDB" id="9806398at2"/>
<evidence type="ECO:0000256" key="7">
    <source>
        <dbReference type="SAM" id="Phobius"/>
    </source>
</evidence>
<keyword evidence="3" id="KW-0479">Metal-binding</keyword>
<dbReference type="InterPro" id="IPR017896">
    <property type="entry name" value="4Fe4S_Fe-S-bd"/>
</dbReference>
<keyword evidence="1" id="KW-0813">Transport</keyword>
<dbReference type="PROSITE" id="PS00198">
    <property type="entry name" value="4FE4S_FER_1"/>
    <property type="match status" value="1"/>
</dbReference>
<feature type="transmembrane region" description="Helical" evidence="7">
    <location>
        <begin position="37"/>
        <end position="56"/>
    </location>
</feature>
<evidence type="ECO:0000256" key="4">
    <source>
        <dbReference type="ARBA" id="ARBA00022982"/>
    </source>
</evidence>
<dbReference type="SUPFAM" id="SSF54862">
    <property type="entry name" value="4Fe-4S ferredoxins"/>
    <property type="match status" value="1"/>
</dbReference>